<feature type="non-terminal residue" evidence="4">
    <location>
        <position position="377"/>
    </location>
</feature>
<accession>A0A1D1Y1T8</accession>
<dbReference type="EMBL" id="GDJX01019386">
    <property type="protein sequence ID" value="JAT48550.1"/>
    <property type="molecule type" value="Transcribed_RNA"/>
</dbReference>
<gene>
    <name evidence="4" type="primary">PP2A1_3</name>
    <name evidence="3" type="synonym">PP2A1_0</name>
    <name evidence="4" type="ORF">g.87395</name>
    <name evidence="3" type="ORF">g.87399</name>
</gene>
<evidence type="ECO:0000256" key="2">
    <source>
        <dbReference type="SAM" id="MobiDB-lite"/>
    </source>
</evidence>
<keyword evidence="1" id="KW-0175">Coiled coil</keyword>
<feature type="coiled-coil region" evidence="1">
    <location>
        <begin position="287"/>
        <end position="321"/>
    </location>
</feature>
<dbReference type="EMBL" id="GDJX01025657">
    <property type="protein sequence ID" value="JAT42279.1"/>
    <property type="molecule type" value="Transcribed_RNA"/>
</dbReference>
<feature type="region of interest" description="Disordered" evidence="2">
    <location>
        <begin position="247"/>
        <end position="283"/>
    </location>
</feature>
<proteinExistence type="predicted"/>
<dbReference type="AlphaFoldDB" id="A0A1D1Y1T8"/>
<reference evidence="4" key="1">
    <citation type="submission" date="2015-07" db="EMBL/GenBank/DDBJ databases">
        <title>Transcriptome Assembly of Anthurium amnicola.</title>
        <authorList>
            <person name="Suzuki J."/>
        </authorList>
    </citation>
    <scope>NUCLEOTIDE SEQUENCE</scope>
</reference>
<organism evidence="4">
    <name type="scientific">Anthurium amnicola</name>
    <dbReference type="NCBI Taxonomy" id="1678845"/>
    <lineage>
        <taxon>Eukaryota</taxon>
        <taxon>Viridiplantae</taxon>
        <taxon>Streptophyta</taxon>
        <taxon>Embryophyta</taxon>
        <taxon>Tracheophyta</taxon>
        <taxon>Spermatophyta</taxon>
        <taxon>Magnoliopsida</taxon>
        <taxon>Liliopsida</taxon>
        <taxon>Araceae</taxon>
        <taxon>Pothoideae</taxon>
        <taxon>Potheae</taxon>
        <taxon>Anthurium</taxon>
    </lineage>
</organism>
<name>A0A1D1Y1T8_9ARAE</name>
<evidence type="ECO:0000313" key="3">
    <source>
        <dbReference type="EMBL" id="JAT42279.1"/>
    </source>
</evidence>
<sequence>MVSWDTSMTMEARVEVDAATLVNMGDEYTPTLQMGLVGESNEGWKNPVYLDIQLPDDEDVLSNKFKIPQLPLGRIHDFPFPSFTVPSGRQKKMVFTASTKQNTNLSSSLVVGKKLLISEDKYTDQMSIKWHIEFKMDHCTRGLTPGCTYKFVFPLVLKGLDHVGWNEPVFIQVYLPDGKKVAKMVDPKQIPLRETNKGFTSRRFTAPGSDQTITLVVSSTQLQNLHSMLHVGPCTTEMMIHLRNPPLHRDATSTHASRHGRASSTGRGEMPSSSSSSSSHRQLHPNETHLMAEIQQLKAALAEQKEQMQSQTHAMMDAMREQMKEYVSGQIRHVKRELHQHVQGTMDDMREQMKEYVSGQIRHVKRELHQHVQGTMD</sequence>
<evidence type="ECO:0000313" key="4">
    <source>
        <dbReference type="EMBL" id="JAT48550.1"/>
    </source>
</evidence>
<protein>
    <submittedName>
        <fullName evidence="4">Protein PHLOEM PROTEIN 2-LIKE A1</fullName>
    </submittedName>
</protein>
<evidence type="ECO:0000256" key="1">
    <source>
        <dbReference type="SAM" id="Coils"/>
    </source>
</evidence>